<dbReference type="InterPro" id="IPR004859">
    <property type="entry name" value="Xrn1_N"/>
</dbReference>
<dbReference type="GO" id="GO:0003676">
    <property type="term" value="F:nucleic acid binding"/>
    <property type="evidence" value="ECO:0007669"/>
    <property type="project" value="InterPro"/>
</dbReference>
<dbReference type="Pfam" id="PF03159">
    <property type="entry name" value="XRN_N"/>
    <property type="match status" value="1"/>
</dbReference>
<name>A0A6C0HW72_9ZZZZ</name>
<dbReference type="EMBL" id="MN740017">
    <property type="protein sequence ID" value="QHT84396.1"/>
    <property type="molecule type" value="Genomic_DNA"/>
</dbReference>
<dbReference type="GO" id="GO:0004527">
    <property type="term" value="F:exonuclease activity"/>
    <property type="evidence" value="ECO:0007669"/>
    <property type="project" value="InterPro"/>
</dbReference>
<feature type="domain" description="Xrn1 N-terminal" evidence="2">
    <location>
        <begin position="139"/>
        <end position="281"/>
    </location>
</feature>
<reference evidence="3" key="1">
    <citation type="journal article" date="2020" name="Nature">
        <title>Giant virus diversity and host interactions through global metagenomics.</title>
        <authorList>
            <person name="Schulz F."/>
            <person name="Roux S."/>
            <person name="Paez-Espino D."/>
            <person name="Jungbluth S."/>
            <person name="Walsh D.A."/>
            <person name="Denef V.J."/>
            <person name="McMahon K.D."/>
            <person name="Konstantinidis K.T."/>
            <person name="Eloe-Fadrosh E.A."/>
            <person name="Kyrpides N.C."/>
            <person name="Woyke T."/>
        </authorList>
    </citation>
    <scope>NUCLEOTIDE SEQUENCE</scope>
    <source>
        <strain evidence="3">GVMAG-M-3300023184-177</strain>
    </source>
</reference>
<protein>
    <recommendedName>
        <fullName evidence="2">Xrn1 N-terminal domain-containing protein</fullName>
    </recommendedName>
</protein>
<organism evidence="3">
    <name type="scientific">viral metagenome</name>
    <dbReference type="NCBI Taxonomy" id="1070528"/>
    <lineage>
        <taxon>unclassified sequences</taxon>
        <taxon>metagenomes</taxon>
        <taxon>organismal metagenomes</taxon>
    </lineage>
</organism>
<dbReference type="Gene3D" id="3.40.50.12390">
    <property type="match status" value="1"/>
</dbReference>
<keyword evidence="1" id="KW-0175">Coiled coil</keyword>
<proteinExistence type="predicted"/>
<sequence>MGFDRLISFFNKNMPNICEELYDVPQIVANHIYFDMNFMIYNCISELEKEINKIIIIIFGVSYTDINIINSKLKNIFDKFHWSKLNVVMNDVLDGNDINEILLSFNKFLDEHIIELLGWYLYNTLNHHIINTHPLQFIKSINLFFDGIPTYAKIIEQRRRRVKNYLESKHRKKLFNEYFNNIINTIIVEDDIMFDYFDWINNMYSFDKSLGPYSPILIYLSEFINKTLKENYKNINIYVNNSYNNGESDYKIFRHIKENNIDCSIAIHSCDSDFIFLVLWYQLISTTNYNDVNIMFINYSYNLTNYNKSVYFGKKLIASILDRYNSINNIDDVSINIVYDFLSLLLLFGNDIIPISYELGAELSLKQIFEAHFQLYTSSSFVINLNNVNIINFNNLSVWLENIKNSNSFLIIILNRFYKMNYNNILLLIEKHKTHDDIIKNINETELVLQTKNFYLDNNSYQTLYNYIIFKSENMIDDVFNRHYKIFYDEIKNAQNEYNNMTKNINTKEYLKQFISLNQIFFLNFDLYSPYNTIYCNDNLAPSISMILQFIKMNEMNILQKETNAIIKTFNKDVYFNPISHHLFITPYILDTKNLMNFNMEHIESMMNIVNNKIKGCWLDFNNLNEFNLKKIDPNVFINLCNSLILFYQDNVINKLFIDNKLIN</sequence>
<evidence type="ECO:0000259" key="2">
    <source>
        <dbReference type="Pfam" id="PF03159"/>
    </source>
</evidence>
<evidence type="ECO:0000256" key="1">
    <source>
        <dbReference type="SAM" id="Coils"/>
    </source>
</evidence>
<accession>A0A6C0HW72</accession>
<evidence type="ECO:0000313" key="3">
    <source>
        <dbReference type="EMBL" id="QHT84396.1"/>
    </source>
</evidence>
<dbReference type="AlphaFoldDB" id="A0A6C0HW72"/>
<feature type="coiled-coil region" evidence="1">
    <location>
        <begin position="484"/>
        <end position="511"/>
    </location>
</feature>